<keyword evidence="1" id="KW-0472">Membrane</keyword>
<dbReference type="Pfam" id="PF01145">
    <property type="entry name" value="Band_7"/>
    <property type="match status" value="1"/>
</dbReference>
<sequence length="695" mass="76028">MHGIEFIPGIIGMGGGTVILLGLVVLMLILIIVKSVVIVGGNEIAVLERKYFGKAMPQGRVLAQEGEIGIQARTLGPGLHFLIPFLYEARKQSFTLIKEAEVGLVESIDGNSIPPGKIFGRTVDGHNTFQDGPAFLANGGEKGPQIPVIPAGTYRINPFLFKVRVVPVTIVPAGYIGIVTSMDGRQIQPGRLLAERIANHSTFEDGQTFLDQGGQRGPQIDILLPGTYRINTDLFKIELKEATVIPANKVGLITARDGKPLPEQEFVASPIAGHRDFQDASAFLANGGQRGPQLDVLKPGTYYINPLMFVVSLDDVAVIERGQVAVVVSNVGEEPVQVKQAVTESETDGKLSEKAQHDLEGRLRQGIERYVVPKGFRGIQQEVVGPGTYYLNRMAFHAYTIDTTNITIDWDENRETRFDPLKVVSKDGFEMGISVKVIIRVRPDQAPYMVAKIGSIDNLINHVIHPMIDSSFRNQASSTSAMNFMQDRQSEQRKAEDAIRIELERYHVECVSVLICQINLPQELMKTQTERIIAEQQMEMYNSQQQAESKRIATEKTRAEADQQKNLVEAEIGVKIAAQNKEKAIRFAEGEAEAIRLKKEGEAKGIAAVGKAEGERILAIGKATAEAYELQNKAIGEQGVVAIEISKQIAAGNIKVTPDFLVQGNENLGGLLSAYLTRHMAGQAKSDKPVTVQEA</sequence>
<feature type="domain" description="Band 7" evidence="2">
    <location>
        <begin position="378"/>
        <end position="547"/>
    </location>
</feature>
<reference evidence="3 4" key="1">
    <citation type="submission" date="2018-06" db="EMBL/GenBank/DDBJ databases">
        <authorList>
            <person name="Strepis N."/>
        </authorList>
    </citation>
    <scope>NUCLEOTIDE SEQUENCE [LARGE SCALE GENOMIC DNA]</scope>
    <source>
        <strain evidence="3">LUCI</strain>
    </source>
</reference>
<evidence type="ECO:0000256" key="1">
    <source>
        <dbReference type="SAM" id="Phobius"/>
    </source>
</evidence>
<keyword evidence="1" id="KW-1133">Transmembrane helix</keyword>
<evidence type="ECO:0000313" key="3">
    <source>
        <dbReference type="EMBL" id="VBB06283.1"/>
    </source>
</evidence>
<name>A0A498R7X5_9FIRM</name>
<dbReference type="RefSeq" id="WP_207857175.1">
    <property type="nucleotide sequence ID" value="NZ_UPPP01000062.1"/>
</dbReference>
<gene>
    <name evidence="3" type="ORF">LUCI_1507</name>
</gene>
<proteinExistence type="predicted"/>
<dbReference type="EMBL" id="UPPP01000062">
    <property type="protein sequence ID" value="VBB06283.1"/>
    <property type="molecule type" value="Genomic_DNA"/>
</dbReference>
<dbReference type="Proteomes" id="UP000277811">
    <property type="component" value="Unassembled WGS sequence"/>
</dbReference>
<dbReference type="PANTHER" id="PTHR42911:SF2">
    <property type="entry name" value="PROHIBITIN FAMILY PROTEIN"/>
    <property type="match status" value="1"/>
</dbReference>
<accession>A0A498R7X5</accession>
<feature type="transmembrane region" description="Helical" evidence="1">
    <location>
        <begin position="6"/>
        <end position="33"/>
    </location>
</feature>
<dbReference type="InterPro" id="IPR001107">
    <property type="entry name" value="Band_7"/>
</dbReference>
<dbReference type="PANTHER" id="PTHR42911">
    <property type="entry name" value="MODULATOR OF FTSH PROTEASE HFLC"/>
    <property type="match status" value="1"/>
</dbReference>
<dbReference type="Gene3D" id="3.30.479.30">
    <property type="entry name" value="Band 7 domain"/>
    <property type="match status" value="1"/>
</dbReference>
<dbReference type="AlphaFoldDB" id="A0A498R7X5"/>
<keyword evidence="4" id="KW-1185">Reference proteome</keyword>
<keyword evidence="1" id="KW-0812">Transmembrane</keyword>
<evidence type="ECO:0000313" key="4">
    <source>
        <dbReference type="Proteomes" id="UP000277811"/>
    </source>
</evidence>
<dbReference type="InterPro" id="IPR036013">
    <property type="entry name" value="Band_7/SPFH_dom_sf"/>
</dbReference>
<protein>
    <recommendedName>
        <fullName evidence="2">Band 7 domain-containing protein</fullName>
    </recommendedName>
</protein>
<evidence type="ECO:0000259" key="2">
    <source>
        <dbReference type="Pfam" id="PF01145"/>
    </source>
</evidence>
<dbReference type="SUPFAM" id="SSF117892">
    <property type="entry name" value="Band 7/SPFH domain"/>
    <property type="match status" value="1"/>
</dbReference>
<organism evidence="3 4">
    <name type="scientific">Lucifera butyrica</name>
    <dbReference type="NCBI Taxonomy" id="1351585"/>
    <lineage>
        <taxon>Bacteria</taxon>
        <taxon>Bacillati</taxon>
        <taxon>Bacillota</taxon>
        <taxon>Negativicutes</taxon>
        <taxon>Veillonellales</taxon>
        <taxon>Veillonellaceae</taxon>
        <taxon>Lucifera</taxon>
    </lineage>
</organism>